<proteinExistence type="inferred from homology"/>
<dbReference type="InterPro" id="IPR044068">
    <property type="entry name" value="CB"/>
</dbReference>
<evidence type="ECO:0000256" key="7">
    <source>
        <dbReference type="SAM" id="MobiDB-lite"/>
    </source>
</evidence>
<keyword evidence="5" id="KW-0233">DNA recombination</keyword>
<protein>
    <submittedName>
        <fullName evidence="10">Site-specific integrase</fullName>
    </submittedName>
</protein>
<dbReference type="PROSITE" id="PS51898">
    <property type="entry name" value="TYR_RECOMBINASE"/>
    <property type="match status" value="1"/>
</dbReference>
<evidence type="ECO:0000313" key="10">
    <source>
        <dbReference type="EMBL" id="MBM6850040.1"/>
    </source>
</evidence>
<dbReference type="InterPro" id="IPR013762">
    <property type="entry name" value="Integrase-like_cat_sf"/>
</dbReference>
<comment type="function">
    <text evidence="1">Site-specific tyrosine recombinase, which acts by catalyzing the cutting and rejoining of the recombining DNA molecules.</text>
</comment>
<keyword evidence="4 6" id="KW-0238">DNA-binding</keyword>
<keyword evidence="11" id="KW-1185">Reference proteome</keyword>
<comment type="similarity">
    <text evidence="2">Belongs to the 'phage' integrase family.</text>
</comment>
<dbReference type="InterPro" id="IPR010998">
    <property type="entry name" value="Integrase_recombinase_N"/>
</dbReference>
<evidence type="ECO:0000256" key="3">
    <source>
        <dbReference type="ARBA" id="ARBA00022908"/>
    </source>
</evidence>
<dbReference type="Gene3D" id="1.10.443.10">
    <property type="entry name" value="Intergrase catalytic core"/>
    <property type="match status" value="1"/>
</dbReference>
<gene>
    <name evidence="10" type="ORF">H9X91_01140</name>
</gene>
<evidence type="ECO:0000256" key="4">
    <source>
        <dbReference type="ARBA" id="ARBA00023125"/>
    </source>
</evidence>
<evidence type="ECO:0000256" key="2">
    <source>
        <dbReference type="ARBA" id="ARBA00008857"/>
    </source>
</evidence>
<feature type="compositionally biased region" description="Basic residues" evidence="7">
    <location>
        <begin position="395"/>
        <end position="404"/>
    </location>
</feature>
<name>A0ABS2FSX8_9FIRM</name>
<dbReference type="RefSeq" id="WP_204801664.1">
    <property type="nucleotide sequence ID" value="NZ_JACSNX010000001.1"/>
</dbReference>
<evidence type="ECO:0000256" key="1">
    <source>
        <dbReference type="ARBA" id="ARBA00003283"/>
    </source>
</evidence>
<evidence type="ECO:0000259" key="8">
    <source>
        <dbReference type="PROSITE" id="PS51898"/>
    </source>
</evidence>
<dbReference type="CDD" id="cd01189">
    <property type="entry name" value="INT_ICEBs1_C_like"/>
    <property type="match status" value="1"/>
</dbReference>
<dbReference type="SUPFAM" id="SSF56349">
    <property type="entry name" value="DNA breaking-rejoining enzymes"/>
    <property type="match status" value="1"/>
</dbReference>
<evidence type="ECO:0000313" key="11">
    <source>
        <dbReference type="Proteomes" id="UP000719500"/>
    </source>
</evidence>
<comment type="caution">
    <text evidence="10">The sequence shown here is derived from an EMBL/GenBank/DDBJ whole genome shotgun (WGS) entry which is preliminary data.</text>
</comment>
<dbReference type="PANTHER" id="PTHR30349:SF41">
    <property type="entry name" value="INTEGRASE_RECOMBINASE PROTEIN MJ0367-RELATED"/>
    <property type="match status" value="1"/>
</dbReference>
<dbReference type="InterPro" id="IPR002104">
    <property type="entry name" value="Integrase_catalytic"/>
</dbReference>
<sequence length="404" mass="46398">MGRKRKSGEGTVRLRKDGRWEGRVVIGYDEKDLPKTKNVLAKTKGECVEKLKALRESISPATTSKVRADMPFGEWLDHWYETYSRPTIRPRTQRTYEGYLRLYIKPKLGSIPLNKLTTNDIQQFCAWMKSDDHISGNGIADSQIRNCYSLCHRALEKAKTEHLIPRDPTEGCKLPPVRCEEMKILSREAMQKLLIQAKEENYYELFLLELVTGLRLGEIAALQWDDLNLETGELRINKQAGTDGPDVVICEPKTKAAVRTLILPPTVLKVMQEYRARVDSRWMFPSPKKEDSPMRPSSIHLRLHRILDHAGCDRVRFHDLRHTFATNALAYGMDIKTLSTILGHVSSATTLNTYSHVTDEMRQRAAVKIDQGIAKVEVNPQEEKPKERTMTTFQARKRWSRRAS</sequence>
<feature type="domain" description="Tyr recombinase" evidence="8">
    <location>
        <begin position="180"/>
        <end position="368"/>
    </location>
</feature>
<feature type="region of interest" description="Disordered" evidence="7">
    <location>
        <begin position="381"/>
        <end position="404"/>
    </location>
</feature>
<dbReference type="PANTHER" id="PTHR30349">
    <property type="entry name" value="PHAGE INTEGRASE-RELATED"/>
    <property type="match status" value="1"/>
</dbReference>
<dbReference type="Gene3D" id="1.10.150.130">
    <property type="match status" value="1"/>
</dbReference>
<dbReference type="InterPro" id="IPR050090">
    <property type="entry name" value="Tyrosine_recombinase_XerCD"/>
</dbReference>
<dbReference type="InterPro" id="IPR011010">
    <property type="entry name" value="DNA_brk_join_enz"/>
</dbReference>
<dbReference type="EMBL" id="JACSNX010000001">
    <property type="protein sequence ID" value="MBM6850040.1"/>
    <property type="molecule type" value="Genomic_DNA"/>
</dbReference>
<dbReference type="Pfam" id="PF00589">
    <property type="entry name" value="Phage_integrase"/>
    <property type="match status" value="1"/>
</dbReference>
<feature type="domain" description="Core-binding (CB)" evidence="9">
    <location>
        <begin position="70"/>
        <end position="159"/>
    </location>
</feature>
<evidence type="ECO:0000256" key="6">
    <source>
        <dbReference type="PROSITE-ProRule" id="PRU01248"/>
    </source>
</evidence>
<reference evidence="10 11" key="1">
    <citation type="journal article" date="2021" name="Sci. Rep.">
        <title>The distribution of antibiotic resistance genes in chicken gut microbiota commensals.</title>
        <authorList>
            <person name="Juricova H."/>
            <person name="Matiasovicova J."/>
            <person name="Kubasova T."/>
            <person name="Cejkova D."/>
            <person name="Rychlik I."/>
        </authorList>
    </citation>
    <scope>NUCLEOTIDE SEQUENCE [LARGE SCALE GENOMIC DNA]</scope>
    <source>
        <strain evidence="10 11">An411</strain>
    </source>
</reference>
<accession>A0ABS2FSX8</accession>
<organism evidence="10 11">
    <name type="scientific">Oscillibacter valericigenes</name>
    <dbReference type="NCBI Taxonomy" id="351091"/>
    <lineage>
        <taxon>Bacteria</taxon>
        <taxon>Bacillati</taxon>
        <taxon>Bacillota</taxon>
        <taxon>Clostridia</taxon>
        <taxon>Eubacteriales</taxon>
        <taxon>Oscillospiraceae</taxon>
        <taxon>Oscillibacter</taxon>
    </lineage>
</organism>
<evidence type="ECO:0000256" key="5">
    <source>
        <dbReference type="ARBA" id="ARBA00023172"/>
    </source>
</evidence>
<keyword evidence="3" id="KW-0229">DNA integration</keyword>
<evidence type="ECO:0000259" key="9">
    <source>
        <dbReference type="PROSITE" id="PS51900"/>
    </source>
</evidence>
<dbReference type="PROSITE" id="PS51900">
    <property type="entry name" value="CB"/>
    <property type="match status" value="1"/>
</dbReference>
<dbReference type="Pfam" id="PF14659">
    <property type="entry name" value="Phage_int_SAM_3"/>
    <property type="match status" value="1"/>
</dbReference>
<dbReference type="Proteomes" id="UP000719500">
    <property type="component" value="Unassembled WGS sequence"/>
</dbReference>
<dbReference type="InterPro" id="IPR004107">
    <property type="entry name" value="Integrase_SAM-like_N"/>
</dbReference>